<dbReference type="AlphaFoldDB" id="A0A835KRU3"/>
<dbReference type="SUPFAM" id="SSF52047">
    <property type="entry name" value="RNI-like"/>
    <property type="match status" value="1"/>
</dbReference>
<reference evidence="1" key="1">
    <citation type="submission" date="2020-07" db="EMBL/GenBank/DDBJ databases">
        <title>Genome sequence and genetic diversity analysis of an under-domesticated orphan crop, white fonio (Digitaria exilis).</title>
        <authorList>
            <person name="Bennetzen J.L."/>
            <person name="Chen S."/>
            <person name="Ma X."/>
            <person name="Wang X."/>
            <person name="Yssel A.E.J."/>
            <person name="Chaluvadi S.R."/>
            <person name="Johnson M."/>
            <person name="Gangashetty P."/>
            <person name="Hamidou F."/>
            <person name="Sanogo M.D."/>
            <person name="Zwaenepoel A."/>
            <person name="Wallace J."/>
            <person name="Van De Peer Y."/>
            <person name="Van Deynze A."/>
        </authorList>
    </citation>
    <scope>NUCLEOTIDE SEQUENCE</scope>
    <source>
        <tissue evidence="1">Leaves</tissue>
    </source>
</reference>
<evidence type="ECO:0000313" key="2">
    <source>
        <dbReference type="Proteomes" id="UP000636709"/>
    </source>
</evidence>
<accession>A0A835KRU3</accession>
<dbReference type="InterPro" id="IPR032675">
    <property type="entry name" value="LRR_dom_sf"/>
</dbReference>
<gene>
    <name evidence="1" type="ORF">HU200_005074</name>
</gene>
<sequence length="113" mass="12909">MLQSICKACPRLKKVDLMYASAFELECHEDEFDNEPVDGPLPVMRNLHTLKLYHCDLSCKGLNAILDGCPRLETLLVHGYFSKRKMDKELKLKCARVKNLITPPTMKKAHHDG</sequence>
<dbReference type="EMBL" id="JACEFO010000338">
    <property type="protein sequence ID" value="KAF8775025.1"/>
    <property type="molecule type" value="Genomic_DNA"/>
</dbReference>
<protein>
    <submittedName>
        <fullName evidence="1">Uncharacterized protein</fullName>
    </submittedName>
</protein>
<dbReference type="PANTHER" id="PTHR38926">
    <property type="entry name" value="F-BOX DOMAIN CONTAINING PROTEIN, EXPRESSED"/>
    <property type="match status" value="1"/>
</dbReference>
<comment type="caution">
    <text evidence="1">The sequence shown here is derived from an EMBL/GenBank/DDBJ whole genome shotgun (WGS) entry which is preliminary data.</text>
</comment>
<dbReference type="PANTHER" id="PTHR38926:SF2">
    <property type="entry name" value="F-BOX_LRR-REPEAT PROTEIN 21-RELATED"/>
    <property type="match status" value="1"/>
</dbReference>
<evidence type="ECO:0000313" key="1">
    <source>
        <dbReference type="EMBL" id="KAF8775025.1"/>
    </source>
</evidence>
<dbReference type="Proteomes" id="UP000636709">
    <property type="component" value="Unassembled WGS sequence"/>
</dbReference>
<keyword evidence="2" id="KW-1185">Reference proteome</keyword>
<organism evidence="1 2">
    <name type="scientific">Digitaria exilis</name>
    <dbReference type="NCBI Taxonomy" id="1010633"/>
    <lineage>
        <taxon>Eukaryota</taxon>
        <taxon>Viridiplantae</taxon>
        <taxon>Streptophyta</taxon>
        <taxon>Embryophyta</taxon>
        <taxon>Tracheophyta</taxon>
        <taxon>Spermatophyta</taxon>
        <taxon>Magnoliopsida</taxon>
        <taxon>Liliopsida</taxon>
        <taxon>Poales</taxon>
        <taxon>Poaceae</taxon>
        <taxon>PACMAD clade</taxon>
        <taxon>Panicoideae</taxon>
        <taxon>Panicodae</taxon>
        <taxon>Paniceae</taxon>
        <taxon>Anthephorinae</taxon>
        <taxon>Digitaria</taxon>
    </lineage>
</organism>
<dbReference type="OrthoDB" id="715292at2759"/>
<name>A0A835KRU3_9POAL</name>
<dbReference type="Gene3D" id="3.80.10.10">
    <property type="entry name" value="Ribonuclease Inhibitor"/>
    <property type="match status" value="1"/>
</dbReference>
<proteinExistence type="predicted"/>